<proteinExistence type="predicted"/>
<keyword evidence="2" id="KW-1185">Reference proteome</keyword>
<dbReference type="AlphaFoldDB" id="A0A5Q4C314"/>
<evidence type="ECO:0000313" key="1">
    <source>
        <dbReference type="EMBL" id="TQN73702.1"/>
    </source>
</evidence>
<reference evidence="1 2" key="1">
    <citation type="journal article" date="2019" name="Sci. Rep.">
        <title>Colletotrichum shisoi sp. nov., an anthracnose pathogen of Perilla frutescens in Japan: molecular phylogenetic, morphological and genomic evidence.</title>
        <authorList>
            <person name="Gan P."/>
            <person name="Tsushima A."/>
            <person name="Hiroyama R."/>
            <person name="Narusaka M."/>
            <person name="Takano Y."/>
            <person name="Narusaka Y."/>
            <person name="Kawaradani M."/>
            <person name="Damm U."/>
            <person name="Shirasu K."/>
        </authorList>
    </citation>
    <scope>NUCLEOTIDE SEQUENCE [LARGE SCALE GENOMIC DNA]</scope>
    <source>
        <strain evidence="1 2">PG-2018a</strain>
    </source>
</reference>
<name>A0A5Q4C314_9PEZI</name>
<dbReference type="SUPFAM" id="SSF53474">
    <property type="entry name" value="alpha/beta-Hydrolases"/>
    <property type="match status" value="1"/>
</dbReference>
<evidence type="ECO:0000313" key="2">
    <source>
        <dbReference type="Proteomes" id="UP000326340"/>
    </source>
</evidence>
<dbReference type="PANTHER" id="PTHR47381">
    <property type="entry name" value="ALPHA/BETA-HYDROLASES SUPERFAMILY PROTEIN"/>
    <property type="match status" value="1"/>
</dbReference>
<dbReference type="Gene3D" id="3.40.50.1820">
    <property type="entry name" value="alpha/beta hydrolase"/>
    <property type="match status" value="1"/>
</dbReference>
<organism evidence="1 2">
    <name type="scientific">Colletotrichum shisoi</name>
    <dbReference type="NCBI Taxonomy" id="2078593"/>
    <lineage>
        <taxon>Eukaryota</taxon>
        <taxon>Fungi</taxon>
        <taxon>Dikarya</taxon>
        <taxon>Ascomycota</taxon>
        <taxon>Pezizomycotina</taxon>
        <taxon>Sordariomycetes</taxon>
        <taxon>Hypocreomycetidae</taxon>
        <taxon>Glomerellales</taxon>
        <taxon>Glomerellaceae</taxon>
        <taxon>Colletotrichum</taxon>
        <taxon>Colletotrichum destructivum species complex</taxon>
    </lineage>
</organism>
<dbReference type="EMBL" id="PUHP01000078">
    <property type="protein sequence ID" value="TQN73702.1"/>
    <property type="molecule type" value="Genomic_DNA"/>
</dbReference>
<comment type="caution">
    <text evidence="1">The sequence shown here is derived from an EMBL/GenBank/DDBJ whole genome shotgun (WGS) entry which is preliminary data.</text>
</comment>
<accession>A0A5Q4C314</accession>
<dbReference type="OrthoDB" id="2152248at2759"/>
<dbReference type="Proteomes" id="UP000326340">
    <property type="component" value="Unassembled WGS sequence"/>
</dbReference>
<sequence>MASTNNPMSSSTPAPAVSKTTLPMSGLLCDVYGLEELIAKQASTVSCLWLHHPRLRAKEDMADFASRVISQWEQTSASESTPVAGNTAAGGGGGRALIAVAFDQQNHGTRTVSSTASDSWREGNATHALDMWAMISGMVSDTTSLIDVVEGYLKLELARRGAGAGAGAEWAMDQHLVLGVSLGGHSAWQTMFREERVSAGVVIIGCPDYMALLSDRARKSKLATFSASDDGASFLGSRDFPPDLVASCLRHDPKGTLFGTGVVPASAEGLPEDEWRRLGGVLDGLGLQRKRFLVCSGAEDKLVPYKMSEPFVEFFAGAAGAWYADRGVVVENKVYDGVGHAFSEGMVEDSVTFLVDAVAEKNGGRGGDERRAKI</sequence>
<gene>
    <name evidence="1" type="ORF">CSHISOI_01691</name>
</gene>
<dbReference type="InterPro" id="IPR029058">
    <property type="entry name" value="AB_hydrolase_fold"/>
</dbReference>
<protein>
    <submittedName>
        <fullName evidence="1">Uncharacterized protein</fullName>
    </submittedName>
</protein>
<dbReference type="PANTHER" id="PTHR47381:SF3">
    <property type="entry name" value="ALPHA_BETA-HYDROLASES SUPERFAMILY PROTEIN"/>
    <property type="match status" value="1"/>
</dbReference>